<evidence type="ECO:0000313" key="4">
    <source>
        <dbReference type="Proteomes" id="UP001596013"/>
    </source>
</evidence>
<reference evidence="4" key="1">
    <citation type="journal article" date="2019" name="Int. J. Syst. Evol. Microbiol.">
        <title>The Global Catalogue of Microorganisms (GCM) 10K type strain sequencing project: providing services to taxonomists for standard genome sequencing and annotation.</title>
        <authorList>
            <consortium name="The Broad Institute Genomics Platform"/>
            <consortium name="The Broad Institute Genome Sequencing Center for Infectious Disease"/>
            <person name="Wu L."/>
            <person name="Ma J."/>
        </authorList>
    </citation>
    <scope>NUCLEOTIDE SEQUENCE [LARGE SCALE GENOMIC DNA]</scope>
    <source>
        <strain evidence="4">JCM 17130</strain>
    </source>
</reference>
<dbReference type="EC" id="3.-.-.-" evidence="3"/>
<sequence>MSMAMALAGLLAMTTTGVMAVNCADPVRNDAVIQSRLDDAVPRLLAEQRVPSVAIAHIENGKIVLAVAYGSQSPGVPATTRTLYNIASMTKPVSAEVELRLASRGRLSLDEPMYRYWVDPDIATDERRKQLTPWLALTHQTGFPNWRRETGGVLTFERSPGQAYGYSGEGFEYMARFTEKKLGIPFEKLAQTLVFEPIGMRDTAYTRRSWFAGRIAVPTDREGKALEPAIAERFFASDQLYTTIGDYARFLLSVMKHEGVNDAIAGERERILVSRKSGICTPAMRNDCPTDIGFGLGWEVLKFGQETVLMHTGMDDGLFTFGYVEPTQGTATVIFTNSANGPRVVLPLLDLLGKDPAFVAFLRRQAGQGQAAG</sequence>
<feature type="domain" description="Beta-lactamase-related" evidence="2">
    <location>
        <begin position="37"/>
        <end position="342"/>
    </location>
</feature>
<name>A0ABW0JN84_9GAMM</name>
<dbReference type="EMBL" id="JBHSMK010000009">
    <property type="protein sequence ID" value="MFC5437538.1"/>
    <property type="molecule type" value="Genomic_DNA"/>
</dbReference>
<dbReference type="Gene3D" id="3.40.710.10">
    <property type="entry name" value="DD-peptidase/beta-lactamase superfamily"/>
    <property type="match status" value="1"/>
</dbReference>
<dbReference type="RefSeq" id="WP_377306089.1">
    <property type="nucleotide sequence ID" value="NZ_JBHSMK010000009.1"/>
</dbReference>
<dbReference type="Pfam" id="PF00144">
    <property type="entry name" value="Beta-lactamase"/>
    <property type="match status" value="1"/>
</dbReference>
<keyword evidence="3" id="KW-0378">Hydrolase</keyword>
<protein>
    <submittedName>
        <fullName evidence="3">Serine hydrolase domain-containing protein</fullName>
        <ecNumber evidence="3">3.-.-.-</ecNumber>
    </submittedName>
</protein>
<dbReference type="InterPro" id="IPR050789">
    <property type="entry name" value="Diverse_Enzym_Activities"/>
</dbReference>
<evidence type="ECO:0000256" key="1">
    <source>
        <dbReference type="SAM" id="SignalP"/>
    </source>
</evidence>
<accession>A0ABW0JN84</accession>
<proteinExistence type="predicted"/>
<dbReference type="PANTHER" id="PTHR43283:SF18">
    <property type="match status" value="1"/>
</dbReference>
<feature type="signal peptide" evidence="1">
    <location>
        <begin position="1"/>
        <end position="20"/>
    </location>
</feature>
<keyword evidence="4" id="KW-1185">Reference proteome</keyword>
<evidence type="ECO:0000259" key="2">
    <source>
        <dbReference type="Pfam" id="PF00144"/>
    </source>
</evidence>
<comment type="caution">
    <text evidence="3">The sequence shown here is derived from an EMBL/GenBank/DDBJ whole genome shotgun (WGS) entry which is preliminary data.</text>
</comment>
<dbReference type="SUPFAM" id="SSF56601">
    <property type="entry name" value="beta-lactamase/transpeptidase-like"/>
    <property type="match status" value="1"/>
</dbReference>
<dbReference type="PANTHER" id="PTHR43283">
    <property type="entry name" value="BETA-LACTAMASE-RELATED"/>
    <property type="match status" value="1"/>
</dbReference>
<dbReference type="Proteomes" id="UP001596013">
    <property type="component" value="Unassembled WGS sequence"/>
</dbReference>
<gene>
    <name evidence="3" type="ORF">ACFPME_13315</name>
</gene>
<dbReference type="InterPro" id="IPR012338">
    <property type="entry name" value="Beta-lactam/transpept-like"/>
</dbReference>
<feature type="chain" id="PRO_5047382291" evidence="1">
    <location>
        <begin position="21"/>
        <end position="373"/>
    </location>
</feature>
<dbReference type="GO" id="GO:0016787">
    <property type="term" value="F:hydrolase activity"/>
    <property type="evidence" value="ECO:0007669"/>
    <property type="project" value="UniProtKB-KW"/>
</dbReference>
<dbReference type="InterPro" id="IPR001466">
    <property type="entry name" value="Beta-lactam-related"/>
</dbReference>
<keyword evidence="1" id="KW-0732">Signal</keyword>
<organism evidence="3 4">
    <name type="scientific">Rhodanobacter umsongensis</name>
    <dbReference type="NCBI Taxonomy" id="633153"/>
    <lineage>
        <taxon>Bacteria</taxon>
        <taxon>Pseudomonadati</taxon>
        <taxon>Pseudomonadota</taxon>
        <taxon>Gammaproteobacteria</taxon>
        <taxon>Lysobacterales</taxon>
        <taxon>Rhodanobacteraceae</taxon>
        <taxon>Rhodanobacter</taxon>
    </lineage>
</organism>
<evidence type="ECO:0000313" key="3">
    <source>
        <dbReference type="EMBL" id="MFC5437538.1"/>
    </source>
</evidence>